<evidence type="ECO:0000313" key="3">
    <source>
        <dbReference type="Proteomes" id="UP000639772"/>
    </source>
</evidence>
<evidence type="ECO:0000256" key="1">
    <source>
        <dbReference type="SAM" id="MobiDB-lite"/>
    </source>
</evidence>
<dbReference type="EMBL" id="JADCNM010000319">
    <property type="protein sequence ID" value="KAG0448347.1"/>
    <property type="molecule type" value="Genomic_DNA"/>
</dbReference>
<dbReference type="AlphaFoldDB" id="A0A835PDA5"/>
<feature type="compositionally biased region" description="Pro residues" evidence="1">
    <location>
        <begin position="52"/>
        <end position="61"/>
    </location>
</feature>
<feature type="compositionally biased region" description="Low complexity" evidence="1">
    <location>
        <begin position="62"/>
        <end position="103"/>
    </location>
</feature>
<protein>
    <submittedName>
        <fullName evidence="2">Uncharacterized protein</fullName>
    </submittedName>
</protein>
<name>A0A835PDA5_VANPL</name>
<feature type="region of interest" description="Disordered" evidence="1">
    <location>
        <begin position="1"/>
        <end position="136"/>
    </location>
</feature>
<feature type="compositionally biased region" description="Low complexity" evidence="1">
    <location>
        <begin position="125"/>
        <end position="136"/>
    </location>
</feature>
<feature type="compositionally biased region" description="Low complexity" evidence="1">
    <location>
        <begin position="24"/>
        <end position="38"/>
    </location>
</feature>
<proteinExistence type="predicted"/>
<organism evidence="2 3">
    <name type="scientific">Vanilla planifolia</name>
    <name type="common">Vanilla</name>
    <dbReference type="NCBI Taxonomy" id="51239"/>
    <lineage>
        <taxon>Eukaryota</taxon>
        <taxon>Viridiplantae</taxon>
        <taxon>Streptophyta</taxon>
        <taxon>Embryophyta</taxon>
        <taxon>Tracheophyta</taxon>
        <taxon>Spermatophyta</taxon>
        <taxon>Magnoliopsida</taxon>
        <taxon>Liliopsida</taxon>
        <taxon>Asparagales</taxon>
        <taxon>Orchidaceae</taxon>
        <taxon>Vanilloideae</taxon>
        <taxon>Vanilleae</taxon>
        <taxon>Vanilla</taxon>
    </lineage>
</organism>
<reference evidence="2 3" key="1">
    <citation type="journal article" date="2020" name="Nat. Food">
        <title>A phased Vanilla planifolia genome enables genetic improvement of flavour and production.</title>
        <authorList>
            <person name="Hasing T."/>
            <person name="Tang H."/>
            <person name="Brym M."/>
            <person name="Khazi F."/>
            <person name="Huang T."/>
            <person name="Chambers A.H."/>
        </authorList>
    </citation>
    <scope>NUCLEOTIDE SEQUENCE [LARGE SCALE GENOMIC DNA]</scope>
    <source>
        <tissue evidence="2">Leaf</tissue>
    </source>
</reference>
<gene>
    <name evidence="2" type="ORF">HPP92_027872</name>
</gene>
<sequence length="153" mass="15845">METLRNQIPRIHPRKTRGMEPDGSASASSQDPAPAAQSHTPPHLPQRLPSLPSSPPSPPASAPFSVSLPSPSPASSSVAAAAACLSSATPPAAAASHQSPVPSFGTCDRNEGLAETTAESDLAQVSSESPETVVSPFPWPELLTEIRNQRKKL</sequence>
<evidence type="ECO:0000313" key="2">
    <source>
        <dbReference type="EMBL" id="KAG0448347.1"/>
    </source>
</evidence>
<accession>A0A835PDA5</accession>
<dbReference type="Proteomes" id="UP000639772">
    <property type="component" value="Unassembled WGS sequence"/>
</dbReference>
<comment type="caution">
    <text evidence="2">The sequence shown here is derived from an EMBL/GenBank/DDBJ whole genome shotgun (WGS) entry which is preliminary data.</text>
</comment>